<dbReference type="InterPro" id="IPR052036">
    <property type="entry name" value="Hydrolase/PRTase-associated"/>
</dbReference>
<gene>
    <name evidence="2" type="ORF">CcarbDRAFT_5012</name>
</gene>
<evidence type="ECO:0000313" key="3">
    <source>
        <dbReference type="Proteomes" id="UP000004198"/>
    </source>
</evidence>
<dbReference type="Gene3D" id="1.20.1440.30">
    <property type="entry name" value="Biosynthetic Protein domain"/>
    <property type="match status" value="1"/>
</dbReference>
<comment type="caution">
    <text evidence="2">The sequence shown here is derived from an EMBL/GenBank/DDBJ whole genome shotgun (WGS) entry which is preliminary data.</text>
</comment>
<dbReference type="PANTHER" id="PTHR31299:SF0">
    <property type="entry name" value="ESTERASE, PUTATIVE (AFU_ORTHOLOGUE AFUA_1G05850)-RELATED"/>
    <property type="match status" value="1"/>
</dbReference>
<dbReference type="Gene3D" id="3.40.1660.10">
    <property type="entry name" value="EreA-like (biosynthetic domain)"/>
    <property type="match status" value="1"/>
</dbReference>
<organism evidence="2 3">
    <name type="scientific">Clostridium carboxidivorans P7</name>
    <dbReference type="NCBI Taxonomy" id="536227"/>
    <lineage>
        <taxon>Bacteria</taxon>
        <taxon>Bacillati</taxon>
        <taxon>Bacillota</taxon>
        <taxon>Clostridia</taxon>
        <taxon>Eubacteriales</taxon>
        <taxon>Clostridiaceae</taxon>
        <taxon>Clostridium</taxon>
    </lineage>
</organism>
<dbReference type="STRING" id="536227.Ccar_02485"/>
<protein>
    <submittedName>
        <fullName evidence="2">Erythromycin esterase</fullName>
    </submittedName>
</protein>
<feature type="transmembrane region" description="Helical" evidence="1">
    <location>
        <begin position="465"/>
        <end position="485"/>
    </location>
</feature>
<keyword evidence="1" id="KW-0472">Membrane</keyword>
<dbReference type="InterPro" id="IPR014622">
    <property type="entry name" value="UCP036794_erythomycin"/>
</dbReference>
<dbReference type="InterPro" id="IPR007815">
    <property type="entry name" value="Emycin_Estase"/>
</dbReference>
<accession>C6Q1U4</accession>
<dbReference type="Pfam" id="PF05139">
    <property type="entry name" value="Erythro_esteras"/>
    <property type="match status" value="1"/>
</dbReference>
<keyword evidence="1" id="KW-0812">Transmembrane</keyword>
<keyword evidence="3" id="KW-1185">Reference proteome</keyword>
<dbReference type="KEGG" id="cck:Ccar_02485"/>
<dbReference type="CDD" id="cd14728">
    <property type="entry name" value="Ere-like"/>
    <property type="match status" value="1"/>
</dbReference>
<dbReference type="EMBL" id="ACVI01000149">
    <property type="protein sequence ID" value="EET84537.1"/>
    <property type="molecule type" value="Genomic_DNA"/>
</dbReference>
<dbReference type="PROSITE" id="PS51257">
    <property type="entry name" value="PROKAR_LIPOPROTEIN"/>
    <property type="match status" value="1"/>
</dbReference>
<name>C6Q1U4_9CLOT</name>
<reference evidence="2 3" key="1">
    <citation type="submission" date="2009-06" db="EMBL/GenBank/DDBJ databases">
        <title>The draft genome of Clostridium carboxidivorans P7.</title>
        <authorList>
            <consortium name="US DOE Joint Genome Institute (JGI-PGF)"/>
            <person name="Lucas S."/>
            <person name="Copeland A."/>
            <person name="Lapidus A."/>
            <person name="Glavina del Rio T."/>
            <person name="Tice H."/>
            <person name="Bruce D."/>
            <person name="Goodwin L."/>
            <person name="Pitluck S."/>
            <person name="Larimer F."/>
            <person name="Land M.L."/>
            <person name="Hauser L."/>
            <person name="Hemme C.L."/>
        </authorList>
    </citation>
    <scope>NUCLEOTIDE SEQUENCE [LARGE SCALE GENOMIC DNA]</scope>
    <source>
        <strain evidence="2 3">P7</strain>
    </source>
</reference>
<dbReference type="RefSeq" id="WP_007063896.1">
    <property type="nucleotide sequence ID" value="NZ_ACVI01000149.1"/>
</dbReference>
<dbReference type="SUPFAM" id="SSF159501">
    <property type="entry name" value="EreA/ChaN-like"/>
    <property type="match status" value="1"/>
</dbReference>
<proteinExistence type="predicted"/>
<evidence type="ECO:0000256" key="1">
    <source>
        <dbReference type="SAM" id="Phobius"/>
    </source>
</evidence>
<dbReference type="PATRIC" id="fig|536227.13.peg.527"/>
<sequence>MKNFKRYLKFLFPILFLIVVLFGCESINIKADDVQQFDLKSKLIPLKTTKAENGFDDLNKLQEILKDKKIVAMGEATHGTKEFFEMKHRFFEFLVEKMGYRIFAIEAESGGAQDVNDYILNGTGNAKDAVKSMKFWTWSTEEVVDMVEWMRMYNKNPQHKRKIKFYGFDMQSADKNSTRVLDYVKKVDNNNFPKFKEKLSYVNNQMYSLSSERLNGLEKDTEELKSIFEKNKQNYVEKTSISEYEKVYQDLNIIIQCVKFSKIAKNKDVREPVTVRDYYMAQNVKWILNYEKQFGNDKIMLWAHNGHVTKKCPIYKSMGENLKDMFKDNLYSIGFDFYKGSFRAIPCNNTGKTFGYTTAKFKVDKSASNSFAYSFEKTGIPLSFMDFKSASEDKDIARWLSQKQLTHSIGAVYNGNIEQFVMPEVPIESYDGLIFVKETSAAVGIEGYQTGIINGDTITVVYRNMYKIVAGSVLIIILVIGMYIYKNKKA</sequence>
<keyword evidence="1" id="KW-1133">Transmembrane helix</keyword>
<dbReference type="Proteomes" id="UP000004198">
    <property type="component" value="Unassembled WGS sequence"/>
</dbReference>
<dbReference type="OrthoDB" id="9810066at2"/>
<dbReference type="PANTHER" id="PTHR31299">
    <property type="entry name" value="ESTERASE, PUTATIVE (AFU_ORTHOLOGUE AFUA_1G05850)-RELATED"/>
    <property type="match status" value="1"/>
</dbReference>
<dbReference type="GO" id="GO:0046677">
    <property type="term" value="P:response to antibiotic"/>
    <property type="evidence" value="ECO:0007669"/>
    <property type="project" value="InterPro"/>
</dbReference>
<evidence type="ECO:0000313" key="2">
    <source>
        <dbReference type="EMBL" id="EET84537.1"/>
    </source>
</evidence>
<dbReference type="Gene3D" id="3.30.1870.10">
    <property type="entry name" value="EreA-like, domain 2"/>
    <property type="match status" value="1"/>
</dbReference>
<dbReference type="AlphaFoldDB" id="C6Q1U4"/>
<dbReference type="PIRSF" id="PIRSF036794">
    <property type="entry name" value="UCP_erythr_ester"/>
    <property type="match status" value="1"/>
</dbReference>
<dbReference type="eggNOG" id="COG2312">
    <property type="taxonomic scope" value="Bacteria"/>
</dbReference>